<gene>
    <name evidence="1" type="ORF">CLUMA_CG014646</name>
</gene>
<proteinExistence type="predicted"/>
<sequence>MKLFENVSECEQKVGILISKQAIFPSLMLPNFQHRDSCTSTRGENFSLRSIDHVKLKSKSSND</sequence>
<dbReference type="Proteomes" id="UP000183832">
    <property type="component" value="Unassembled WGS sequence"/>
</dbReference>
<protein>
    <submittedName>
        <fullName evidence="1">CLUMA_CG014646, isoform A</fullName>
    </submittedName>
</protein>
<dbReference type="EMBL" id="CVRI01000055">
    <property type="protein sequence ID" value="CRL01360.1"/>
    <property type="molecule type" value="Genomic_DNA"/>
</dbReference>
<keyword evidence="2" id="KW-1185">Reference proteome</keyword>
<accession>A0A1J1IMG8</accession>
<reference evidence="1 2" key="1">
    <citation type="submission" date="2015-04" db="EMBL/GenBank/DDBJ databases">
        <authorList>
            <person name="Syromyatnikov M.Y."/>
            <person name="Popov V.N."/>
        </authorList>
    </citation>
    <scope>NUCLEOTIDE SEQUENCE [LARGE SCALE GENOMIC DNA]</scope>
</reference>
<evidence type="ECO:0000313" key="1">
    <source>
        <dbReference type="EMBL" id="CRL01360.1"/>
    </source>
</evidence>
<dbReference type="AlphaFoldDB" id="A0A1J1IMG8"/>
<name>A0A1J1IMG8_9DIPT</name>
<organism evidence="1 2">
    <name type="scientific">Clunio marinus</name>
    <dbReference type="NCBI Taxonomy" id="568069"/>
    <lineage>
        <taxon>Eukaryota</taxon>
        <taxon>Metazoa</taxon>
        <taxon>Ecdysozoa</taxon>
        <taxon>Arthropoda</taxon>
        <taxon>Hexapoda</taxon>
        <taxon>Insecta</taxon>
        <taxon>Pterygota</taxon>
        <taxon>Neoptera</taxon>
        <taxon>Endopterygota</taxon>
        <taxon>Diptera</taxon>
        <taxon>Nematocera</taxon>
        <taxon>Chironomoidea</taxon>
        <taxon>Chironomidae</taxon>
        <taxon>Clunio</taxon>
    </lineage>
</organism>
<evidence type="ECO:0000313" key="2">
    <source>
        <dbReference type="Proteomes" id="UP000183832"/>
    </source>
</evidence>